<organism evidence="2 3">
    <name type="scientific">Ramalina farinacea</name>
    <dbReference type="NCBI Taxonomy" id="258253"/>
    <lineage>
        <taxon>Eukaryota</taxon>
        <taxon>Fungi</taxon>
        <taxon>Dikarya</taxon>
        <taxon>Ascomycota</taxon>
        <taxon>Pezizomycotina</taxon>
        <taxon>Lecanoromycetes</taxon>
        <taxon>OSLEUM clade</taxon>
        <taxon>Lecanoromycetidae</taxon>
        <taxon>Lecanorales</taxon>
        <taxon>Lecanorineae</taxon>
        <taxon>Ramalinaceae</taxon>
        <taxon>Ramalina</taxon>
    </lineage>
</organism>
<dbReference type="PANTHER" id="PTHR47469">
    <property type="entry name" value="MONOOXYGENASE-LIKE"/>
    <property type="match status" value="1"/>
</dbReference>
<dbReference type="PANTHER" id="PTHR47469:SF2">
    <property type="entry name" value="OS06G0597600 PROTEIN"/>
    <property type="match status" value="1"/>
</dbReference>
<proteinExistence type="predicted"/>
<dbReference type="Gene3D" id="3.30.9.60">
    <property type="match status" value="1"/>
</dbReference>
<gene>
    <name evidence="2" type="ORF">OHK93_008802</name>
</gene>
<evidence type="ECO:0000313" key="3">
    <source>
        <dbReference type="Proteomes" id="UP001161017"/>
    </source>
</evidence>
<dbReference type="Pfam" id="PF22607">
    <property type="entry name" value="FAD_binding-like"/>
    <property type="match status" value="1"/>
</dbReference>
<feature type="domain" description="2,6-dihydroxypyridine 3-monooxygenase substrate binding" evidence="1">
    <location>
        <begin position="1"/>
        <end position="87"/>
    </location>
</feature>
<evidence type="ECO:0000313" key="2">
    <source>
        <dbReference type="EMBL" id="MDI1489523.1"/>
    </source>
</evidence>
<reference evidence="2" key="1">
    <citation type="journal article" date="2023" name="Genome Biol. Evol.">
        <title>First Whole Genome Sequence and Flow Cytometry Genome Size Data for the Lichen-Forming Fungus Ramalina farinacea (Ascomycota).</title>
        <authorList>
            <person name="Llewellyn T."/>
            <person name="Mian S."/>
            <person name="Hill R."/>
            <person name="Leitch I.J."/>
            <person name="Gaya E."/>
        </authorList>
    </citation>
    <scope>NUCLEOTIDE SEQUENCE</scope>
    <source>
        <strain evidence="2">LIQ254RAFAR</strain>
    </source>
</reference>
<accession>A0AA43QN53</accession>
<sequence length="169" mass="19071">MPGHNTTIEYPHRLRNWVWYLPYPLDSEDFNNIMTDIHNVTHRYTLPAGLIRPEIWTAQKDTAKQRLDTNSANLIGLAEQPFIQAITEVVCDRCQFLDGKVLLVGDAFSTFRPLSGQGTNQGAKGAMALKEVFAGESTLGSWESSMKEYAEKTQAYGIERERQAQLHQG</sequence>
<dbReference type="SUPFAM" id="SSF54373">
    <property type="entry name" value="FAD-linked reductases, C-terminal domain"/>
    <property type="match status" value="1"/>
</dbReference>
<name>A0AA43QN53_9LECA</name>
<dbReference type="InterPro" id="IPR036188">
    <property type="entry name" value="FAD/NAD-bd_sf"/>
</dbReference>
<dbReference type="EMBL" id="JAPUFD010000009">
    <property type="protein sequence ID" value="MDI1489523.1"/>
    <property type="molecule type" value="Genomic_DNA"/>
</dbReference>
<dbReference type="SUPFAM" id="SSF51905">
    <property type="entry name" value="FAD/NAD(P)-binding domain"/>
    <property type="match status" value="1"/>
</dbReference>
<dbReference type="InterPro" id="IPR054707">
    <property type="entry name" value="DhpH_subs-bd"/>
</dbReference>
<dbReference type="Proteomes" id="UP001161017">
    <property type="component" value="Unassembled WGS sequence"/>
</dbReference>
<keyword evidence="3" id="KW-1185">Reference proteome</keyword>
<dbReference type="InterPro" id="IPR053212">
    <property type="entry name" value="DHP_3-monooxygenase"/>
</dbReference>
<protein>
    <recommendedName>
        <fullName evidence="1">2,6-dihydroxypyridine 3-monooxygenase substrate binding domain-containing protein</fullName>
    </recommendedName>
</protein>
<evidence type="ECO:0000259" key="1">
    <source>
        <dbReference type="Pfam" id="PF22607"/>
    </source>
</evidence>
<dbReference type="AlphaFoldDB" id="A0AA43QN53"/>
<comment type="caution">
    <text evidence="2">The sequence shown here is derived from an EMBL/GenBank/DDBJ whole genome shotgun (WGS) entry which is preliminary data.</text>
</comment>